<gene>
    <name evidence="2" type="ORF">LZD57_03695</name>
</gene>
<reference evidence="2" key="1">
    <citation type="submission" date="2022-01" db="EMBL/GenBank/DDBJ databases">
        <title>Jiella avicenniae sp. nov., a novel endophytic bacterium isolated from bark of Avicennia marina.</title>
        <authorList>
            <person name="Tuo L."/>
        </authorList>
    </citation>
    <scope>NUCLEOTIDE SEQUENCE</scope>
    <source>
        <strain evidence="2">CBK1P-4</strain>
    </source>
</reference>
<feature type="signal peptide" evidence="1">
    <location>
        <begin position="1"/>
        <end position="23"/>
    </location>
</feature>
<keyword evidence="3" id="KW-1185">Reference proteome</keyword>
<dbReference type="InterPro" id="IPR052894">
    <property type="entry name" value="AsmA-related"/>
</dbReference>
<name>A0A9X1T3Z9_9HYPH</name>
<evidence type="ECO:0000256" key="1">
    <source>
        <dbReference type="SAM" id="SignalP"/>
    </source>
</evidence>
<dbReference type="AlphaFoldDB" id="A0A9X1T3Z9"/>
<dbReference type="PANTHER" id="PTHR30441:SF4">
    <property type="entry name" value="PROTEIN ASMA"/>
    <property type="match status" value="1"/>
</dbReference>
<dbReference type="EMBL" id="JAJUWU010000003">
    <property type="protein sequence ID" value="MCE7027084.1"/>
    <property type="molecule type" value="Genomic_DNA"/>
</dbReference>
<dbReference type="GO" id="GO:0090313">
    <property type="term" value="P:regulation of protein targeting to membrane"/>
    <property type="evidence" value="ECO:0007669"/>
    <property type="project" value="TreeGrafter"/>
</dbReference>
<comment type="caution">
    <text evidence="2">The sequence shown here is derived from an EMBL/GenBank/DDBJ whole genome shotgun (WGS) entry which is preliminary data.</text>
</comment>
<evidence type="ECO:0000313" key="3">
    <source>
        <dbReference type="Proteomes" id="UP001139035"/>
    </source>
</evidence>
<dbReference type="PANTHER" id="PTHR30441">
    <property type="entry name" value="DUF748 DOMAIN-CONTAINING PROTEIN"/>
    <property type="match status" value="1"/>
</dbReference>
<evidence type="ECO:0000313" key="2">
    <source>
        <dbReference type="EMBL" id="MCE7027084.1"/>
    </source>
</evidence>
<dbReference type="Proteomes" id="UP001139035">
    <property type="component" value="Unassembled WGS sequence"/>
</dbReference>
<protein>
    <recommendedName>
        <fullName evidence="4">AsmA protein</fullName>
    </recommendedName>
</protein>
<organism evidence="2 3">
    <name type="scientific">Jiella avicenniae</name>
    <dbReference type="NCBI Taxonomy" id="2907202"/>
    <lineage>
        <taxon>Bacteria</taxon>
        <taxon>Pseudomonadati</taxon>
        <taxon>Pseudomonadota</taxon>
        <taxon>Alphaproteobacteria</taxon>
        <taxon>Hyphomicrobiales</taxon>
        <taxon>Aurantimonadaceae</taxon>
        <taxon>Jiella</taxon>
    </lineage>
</organism>
<accession>A0A9X1T3Z9</accession>
<evidence type="ECO:0008006" key="4">
    <source>
        <dbReference type="Google" id="ProtNLM"/>
    </source>
</evidence>
<keyword evidence="1" id="KW-0732">Signal</keyword>
<dbReference type="GO" id="GO:0005886">
    <property type="term" value="C:plasma membrane"/>
    <property type="evidence" value="ECO:0007669"/>
    <property type="project" value="TreeGrafter"/>
</dbReference>
<dbReference type="RefSeq" id="WP_233717765.1">
    <property type="nucleotide sequence ID" value="NZ_JAJUWU010000003.1"/>
</dbReference>
<feature type="chain" id="PRO_5040785434" description="AsmA protein" evidence="1">
    <location>
        <begin position="24"/>
        <end position="580"/>
    </location>
</feature>
<sequence>MALVLVFAAVLPGLALGSDAARALVVERLESLTGRNVSIDGRIDFSILPRARLSLEHVRLGDDDFTIDTLVADFSLFDVIAGKGKISGLVLVRPEWRSPDAPPAVEGIAAGTGSGLVTGLHSLLGRLGGIGEVEIREGLFRPAGPGFAGSRGISNANVRIDQSGSGETLRLAGSFVWNGQPTTVDLDVSSDRPLIQGGQGNVDFSLDSPALTASYSGTVAITDFRRAEGRLSLSTQSFTRGIEWLFAPSMRIPELGAINLAGDLFLQGRSAELREAALSVAGSQGRGAMEVRLESGVPVIGGTLAFPELNLTPIARSIAPFPRNPLDFERPLGIDFADALQMEIRLSATELALGTIPFEDVAAVISVGGGTAKLDVGDATLFGGRGQAAIIVDARAGRPQRVEGWVSASGIDTASLMSSLAVESIGLSGRSAIRAKLEAPADDWRAVLSGISVTAQLDASNGTISGFDPGVFTEPGARPLAAGARDGTVPFVTLDAALALDGMTVDLERIELRNETGTLTAAGRYFAKSNEIRMAGKFDPVSAAPSLPVGRPSAETKPVAFMMRGQWPDPSVTTEPAPTQ</sequence>
<proteinExistence type="predicted"/>